<dbReference type="Proteomes" id="UP001242045">
    <property type="component" value="Unassembled WGS sequence"/>
</dbReference>
<dbReference type="Gene3D" id="3.90.550.10">
    <property type="entry name" value="Spore Coat Polysaccharide Biosynthesis Protein SpsA, Chain A"/>
    <property type="match status" value="1"/>
</dbReference>
<reference evidence="2" key="1">
    <citation type="submission" date="2023-07" db="EMBL/GenBank/DDBJ databases">
        <title>Sorghum-associated microbial communities from plants grown in Nebraska, USA.</title>
        <authorList>
            <person name="Schachtman D."/>
        </authorList>
    </citation>
    <scope>NUCLEOTIDE SEQUENCE</scope>
    <source>
        <strain evidence="2">DS3754</strain>
    </source>
</reference>
<organism evidence="2 3">
    <name type="scientific">Variovorax boronicumulans</name>
    <dbReference type="NCBI Taxonomy" id="436515"/>
    <lineage>
        <taxon>Bacteria</taxon>
        <taxon>Pseudomonadati</taxon>
        <taxon>Pseudomonadota</taxon>
        <taxon>Betaproteobacteria</taxon>
        <taxon>Burkholderiales</taxon>
        <taxon>Comamonadaceae</taxon>
        <taxon>Variovorax</taxon>
    </lineage>
</organism>
<protein>
    <submittedName>
        <fullName evidence="2">Glycosyltransferase involved in cell wall biosynthesis</fullName>
    </submittedName>
</protein>
<dbReference type="EMBL" id="JAUSRD010000007">
    <property type="protein sequence ID" value="MDP9894176.1"/>
    <property type="molecule type" value="Genomic_DNA"/>
</dbReference>
<evidence type="ECO:0000313" key="2">
    <source>
        <dbReference type="EMBL" id="MDP9894176.1"/>
    </source>
</evidence>
<proteinExistence type="predicted"/>
<evidence type="ECO:0000313" key="3">
    <source>
        <dbReference type="Proteomes" id="UP001242045"/>
    </source>
</evidence>
<name>A0AAW8D2T4_9BURK</name>
<dbReference type="GO" id="GO:0016758">
    <property type="term" value="F:hexosyltransferase activity"/>
    <property type="evidence" value="ECO:0007669"/>
    <property type="project" value="UniProtKB-ARBA"/>
</dbReference>
<dbReference type="InterPro" id="IPR001173">
    <property type="entry name" value="Glyco_trans_2-like"/>
</dbReference>
<dbReference type="RefSeq" id="WP_307502866.1">
    <property type="nucleotide sequence ID" value="NZ_JAUSRD010000007.1"/>
</dbReference>
<accession>A0AAW8D2T4</accession>
<sequence>MLAKLSVCLITYNQKDYVENALDGILMQKTTFPFKVFIHDDASTDGTAEILRRYKEKHGEKIHLIIREENEFSKNGFYFFKDLIERTEGEYLAICEGDDYWIDSSKLEKQVGILQGNEKYSMSIHNALRENVVNGERSSFNKKKLPQEMGVRDVLLRGWFAPTASFVFRKENVVIPKMPGVNMDIVMLYQNATKGIIHYSEGISSVYRYSALGSLSERYRDDRSALYKKKLAFLRYVDRSSKGRYVIYSFLARMKIFAAIVLRALGLR</sequence>
<comment type="caution">
    <text evidence="2">The sequence shown here is derived from an EMBL/GenBank/DDBJ whole genome shotgun (WGS) entry which is preliminary data.</text>
</comment>
<feature type="domain" description="Glycosyltransferase 2-like" evidence="1">
    <location>
        <begin position="6"/>
        <end position="171"/>
    </location>
</feature>
<dbReference type="PANTHER" id="PTHR22916">
    <property type="entry name" value="GLYCOSYLTRANSFERASE"/>
    <property type="match status" value="1"/>
</dbReference>
<dbReference type="InterPro" id="IPR029044">
    <property type="entry name" value="Nucleotide-diphossugar_trans"/>
</dbReference>
<evidence type="ECO:0000259" key="1">
    <source>
        <dbReference type="Pfam" id="PF00535"/>
    </source>
</evidence>
<gene>
    <name evidence="2" type="ORF">J2W31_003299</name>
</gene>
<dbReference type="PANTHER" id="PTHR22916:SF3">
    <property type="entry name" value="UDP-GLCNAC:BETAGAL BETA-1,3-N-ACETYLGLUCOSAMINYLTRANSFERASE-LIKE PROTEIN 1"/>
    <property type="match status" value="1"/>
</dbReference>
<dbReference type="AlphaFoldDB" id="A0AAW8D2T4"/>
<dbReference type="Pfam" id="PF00535">
    <property type="entry name" value="Glycos_transf_2"/>
    <property type="match status" value="1"/>
</dbReference>
<dbReference type="SUPFAM" id="SSF53448">
    <property type="entry name" value="Nucleotide-diphospho-sugar transferases"/>
    <property type="match status" value="1"/>
</dbReference>